<proteinExistence type="predicted"/>
<dbReference type="RefSeq" id="WP_224037378.1">
    <property type="nucleotide sequence ID" value="NZ_AP024849.1"/>
</dbReference>
<protein>
    <recommendedName>
        <fullName evidence="1">DUF6892 domain-containing protein</fullName>
    </recommendedName>
</protein>
<name>A0ABM7T1P4_9CLOT</name>
<reference evidence="3" key="1">
    <citation type="submission" date="2021-07" db="EMBL/GenBank/DDBJ databases">
        <title>Complete genome sequencing of a Clostridium isolate.</title>
        <authorList>
            <person name="Ueki A."/>
            <person name="Tonouchi A."/>
        </authorList>
    </citation>
    <scope>NUCLEOTIDE SEQUENCE [LARGE SCALE GENOMIC DNA]</scope>
    <source>
        <strain evidence="3">C5S11</strain>
    </source>
</reference>
<dbReference type="EMBL" id="AP024849">
    <property type="protein sequence ID" value="BCZ45828.1"/>
    <property type="molecule type" value="Genomic_DNA"/>
</dbReference>
<accession>A0ABM7T1P4</accession>
<dbReference type="InterPro" id="IPR054187">
    <property type="entry name" value="DUF6892"/>
</dbReference>
<gene>
    <name evidence="2" type="ORF">psyc5s11_18950</name>
</gene>
<dbReference type="Pfam" id="PF21832">
    <property type="entry name" value="DUF6892"/>
    <property type="match status" value="1"/>
</dbReference>
<evidence type="ECO:0000313" key="2">
    <source>
        <dbReference type="EMBL" id="BCZ45828.1"/>
    </source>
</evidence>
<evidence type="ECO:0000313" key="3">
    <source>
        <dbReference type="Proteomes" id="UP000824633"/>
    </source>
</evidence>
<evidence type="ECO:0000259" key="1">
    <source>
        <dbReference type="Pfam" id="PF21832"/>
    </source>
</evidence>
<dbReference type="Proteomes" id="UP000824633">
    <property type="component" value="Chromosome"/>
</dbReference>
<sequence>MRNEYKDKTGLFEDYNFKLAVIDALLDKKTSFSDELETLKKKYCDTFEIYEDESPIEEIAEYFEILKIEDNDLNQVTEICFDGGNEIYFYICPDWDGEDDYFEINSIEGYKKLKKLKAVTYISMLDEDILEPMKDEGIEVL</sequence>
<keyword evidence="3" id="KW-1185">Reference proteome</keyword>
<feature type="domain" description="DUF6892" evidence="1">
    <location>
        <begin position="12"/>
        <end position="140"/>
    </location>
</feature>
<organism evidence="2 3">
    <name type="scientific">Clostridium gelidum</name>
    <dbReference type="NCBI Taxonomy" id="704125"/>
    <lineage>
        <taxon>Bacteria</taxon>
        <taxon>Bacillati</taxon>
        <taxon>Bacillota</taxon>
        <taxon>Clostridia</taxon>
        <taxon>Eubacteriales</taxon>
        <taxon>Clostridiaceae</taxon>
        <taxon>Clostridium</taxon>
    </lineage>
</organism>